<accession>A0ACD0P3C4</accession>
<gene>
    <name evidence="1" type="ORF">IE53DRAFT_378036</name>
</gene>
<evidence type="ECO:0000313" key="1">
    <source>
        <dbReference type="EMBL" id="PWN52547.1"/>
    </source>
</evidence>
<reference evidence="1 2" key="1">
    <citation type="journal article" date="2018" name="Mol. Biol. Evol.">
        <title>Broad Genomic Sampling Reveals a Smut Pathogenic Ancestry of the Fungal Clade Ustilaginomycotina.</title>
        <authorList>
            <person name="Kijpornyongpan T."/>
            <person name="Mondo S.J."/>
            <person name="Barry K."/>
            <person name="Sandor L."/>
            <person name="Lee J."/>
            <person name="Lipzen A."/>
            <person name="Pangilinan J."/>
            <person name="LaButti K."/>
            <person name="Hainaut M."/>
            <person name="Henrissat B."/>
            <person name="Grigoriev I.V."/>
            <person name="Spatafora J.W."/>
            <person name="Aime M.C."/>
        </authorList>
    </citation>
    <scope>NUCLEOTIDE SEQUENCE [LARGE SCALE GENOMIC DNA]</scope>
    <source>
        <strain evidence="1 2">SA 807</strain>
    </source>
</reference>
<dbReference type="EMBL" id="KZ819770">
    <property type="protein sequence ID" value="PWN52547.1"/>
    <property type="molecule type" value="Genomic_DNA"/>
</dbReference>
<organism evidence="1 2">
    <name type="scientific">Violaceomyces palustris</name>
    <dbReference type="NCBI Taxonomy" id="1673888"/>
    <lineage>
        <taxon>Eukaryota</taxon>
        <taxon>Fungi</taxon>
        <taxon>Dikarya</taxon>
        <taxon>Basidiomycota</taxon>
        <taxon>Ustilaginomycotina</taxon>
        <taxon>Ustilaginomycetes</taxon>
        <taxon>Violaceomycetales</taxon>
        <taxon>Violaceomycetaceae</taxon>
        <taxon>Violaceomyces</taxon>
    </lineage>
</organism>
<proteinExistence type="predicted"/>
<protein>
    <submittedName>
        <fullName evidence="1">Uncharacterized protein</fullName>
    </submittedName>
</protein>
<sequence>MRMIEQKLKDRMDKKQRIHSSRLRSFREEEESEEGKGEEVLDLHPPKVGISDLGRRRWEEGSEGWQDVEIVRVETDRFLNLGKVGGERVGGEERVECFPDPPSEPPRIKLSKPILIPQRRRGTRSRGFQYLYSPCLRDLGVDEKVWSYFLRQLNRSISFSKSVSLFNTAIDVGGLVAPSWEVALAVLVTQVALTSATNAKSRLKSNAFLQHSNQHLFHPRGLSCAILDLDQIRSLFDRLGSSSPAPPTSSEPATKPNPYLEHDRRVSKPQDLNVRTKIRHKLSLPTWPIDYDPFDFDLDRKRIAIPQHLYSPLVPLKDQGAPCPPRPSDPRLTRWRSILERRAESYENWLDRLPQKRAARSQRKEEDEARDPTPQALTPPHPSTSTSNPPKPSKPPTKLDLPPGLNPITHYKKLGVQVLVITQWIHSPGVDLTQTQAPSS</sequence>
<dbReference type="Proteomes" id="UP000245626">
    <property type="component" value="Unassembled WGS sequence"/>
</dbReference>
<evidence type="ECO:0000313" key="2">
    <source>
        <dbReference type="Proteomes" id="UP000245626"/>
    </source>
</evidence>
<keyword evidence="2" id="KW-1185">Reference proteome</keyword>
<name>A0ACD0P3C4_9BASI</name>